<comment type="similarity">
    <text evidence="6">Belongs to the LptE lipoprotein family.</text>
</comment>
<dbReference type="RefSeq" id="WP_316026996.1">
    <property type="nucleotide sequence ID" value="NZ_JAWDIO010000002.1"/>
</dbReference>
<evidence type="ECO:0000256" key="4">
    <source>
        <dbReference type="ARBA" id="ARBA00023237"/>
    </source>
</evidence>
<dbReference type="PANTHER" id="PTHR38098:SF1">
    <property type="entry name" value="LPS-ASSEMBLY LIPOPROTEIN LPTE"/>
    <property type="match status" value="1"/>
</dbReference>
<comment type="function">
    <text evidence="6">Together with LptD, is involved in the assembly of lipopolysaccharide (LPS) at the surface of the outer membrane. Required for the proper assembly of LptD. Binds LPS and may serve as the LPS recognition site at the outer membrane.</text>
</comment>
<keyword evidence="8" id="KW-1185">Reference proteome</keyword>
<accession>A0ABU3SZL8</accession>
<evidence type="ECO:0000256" key="2">
    <source>
        <dbReference type="ARBA" id="ARBA00023136"/>
    </source>
</evidence>
<keyword evidence="1" id="KW-0732">Signal</keyword>
<gene>
    <name evidence="6 7" type="primary">lptE</name>
    <name evidence="7" type="ORF">RS130_17510</name>
</gene>
<dbReference type="EMBL" id="JAWDIO010000002">
    <property type="protein sequence ID" value="MDU0355459.1"/>
    <property type="molecule type" value="Genomic_DNA"/>
</dbReference>
<comment type="caution">
    <text evidence="7">The sequence shown here is derived from an EMBL/GenBank/DDBJ whole genome shotgun (WGS) entry which is preliminary data.</text>
</comment>
<evidence type="ECO:0000313" key="8">
    <source>
        <dbReference type="Proteomes" id="UP001247805"/>
    </source>
</evidence>
<dbReference type="InterPro" id="IPR007485">
    <property type="entry name" value="LPS_assembly_LptE"/>
</dbReference>
<keyword evidence="4 6" id="KW-0998">Cell outer membrane</keyword>
<dbReference type="Gene3D" id="3.30.160.150">
    <property type="entry name" value="Lipoprotein like domain"/>
    <property type="match status" value="1"/>
</dbReference>
<comment type="subunit">
    <text evidence="6">Component of the lipopolysaccharide transport and assembly complex. Interacts with LptD.</text>
</comment>
<evidence type="ECO:0000313" key="7">
    <source>
        <dbReference type="EMBL" id="MDU0355459.1"/>
    </source>
</evidence>
<protein>
    <recommendedName>
        <fullName evidence="6">LPS-assembly lipoprotein LptE</fullName>
    </recommendedName>
</protein>
<keyword evidence="3" id="KW-0564">Palmitate</keyword>
<evidence type="ECO:0000256" key="5">
    <source>
        <dbReference type="ARBA" id="ARBA00023288"/>
    </source>
</evidence>
<dbReference type="Proteomes" id="UP001247805">
    <property type="component" value="Unassembled WGS sequence"/>
</dbReference>
<sequence>MWPTNVMSQPFSLLTLLVTSLLVTSCGFKLRGDYSLPSGIEELHVLSATKNAPLQRTLTSQLKGFDIQIVTDITNKHIPTEQIDAQIFIQSENLERRLLSLFSTGQVAEYELVYTINYYIQFPNEEAIPIEFDVTREYQDDPDAVLAKSRELDLVYSEMRQQAADRIIRQLSSSYNVWLQTKGY</sequence>
<evidence type="ECO:0000256" key="6">
    <source>
        <dbReference type="HAMAP-Rule" id="MF_01186"/>
    </source>
</evidence>
<keyword evidence="2 6" id="KW-0472">Membrane</keyword>
<dbReference type="HAMAP" id="MF_01186">
    <property type="entry name" value="LPS_assembly_LptE"/>
    <property type="match status" value="1"/>
</dbReference>
<organism evidence="7 8">
    <name type="scientific">Paraglaciecola aquimarina</name>
    <dbReference type="NCBI Taxonomy" id="1235557"/>
    <lineage>
        <taxon>Bacteria</taxon>
        <taxon>Pseudomonadati</taxon>
        <taxon>Pseudomonadota</taxon>
        <taxon>Gammaproteobacteria</taxon>
        <taxon>Alteromonadales</taxon>
        <taxon>Alteromonadaceae</taxon>
        <taxon>Paraglaciecola</taxon>
    </lineage>
</organism>
<proteinExistence type="inferred from homology"/>
<evidence type="ECO:0000256" key="3">
    <source>
        <dbReference type="ARBA" id="ARBA00023139"/>
    </source>
</evidence>
<dbReference type="Pfam" id="PF04390">
    <property type="entry name" value="LptE"/>
    <property type="match status" value="1"/>
</dbReference>
<reference evidence="7 8" key="1">
    <citation type="submission" date="2023-10" db="EMBL/GenBank/DDBJ databases">
        <title>Glaciecola aquimarina strain GGW-M5 nov., isolated from a coastal seawater.</title>
        <authorList>
            <person name="Bayburt H."/>
            <person name="Kim J.M."/>
            <person name="Choi B.J."/>
            <person name="Jeon C.O."/>
        </authorList>
    </citation>
    <scope>NUCLEOTIDE SEQUENCE [LARGE SCALE GENOMIC DNA]</scope>
    <source>
        <strain evidence="7 8">KCTC 32108</strain>
    </source>
</reference>
<evidence type="ECO:0000256" key="1">
    <source>
        <dbReference type="ARBA" id="ARBA00022729"/>
    </source>
</evidence>
<dbReference type="PANTHER" id="PTHR38098">
    <property type="entry name" value="LPS-ASSEMBLY LIPOPROTEIN LPTE"/>
    <property type="match status" value="1"/>
</dbReference>
<name>A0ABU3SZL8_9ALTE</name>
<keyword evidence="5 7" id="KW-0449">Lipoprotein</keyword>